<evidence type="ECO:0000313" key="2">
    <source>
        <dbReference type="Proteomes" id="UP000479691"/>
    </source>
</evidence>
<proteinExistence type="predicted"/>
<dbReference type="AlphaFoldDB" id="A0A7C8PAG8"/>
<accession>A0A7C8PAG8</accession>
<comment type="caution">
    <text evidence="1">The sequence shown here is derived from an EMBL/GenBank/DDBJ whole genome shotgun (WGS) entry which is preliminary data.</text>
</comment>
<evidence type="ECO:0000313" key="1">
    <source>
        <dbReference type="EMBL" id="KAF3165559.1"/>
    </source>
</evidence>
<sequence length="134" mass="15307">MQLYQYTQFLYVIDFNSFIQSLVSKVIVKYCFVILHHTLKAVTKLPFRISSLYLILKFGGRSSMSLLRPEPRILAKTPTAVTTAASPRHLSDRLSYVDFGTFDSGRIEYKHVGEIEIKFGVECWLNFGADCKSS</sequence>
<protein>
    <submittedName>
        <fullName evidence="1">Uncharacterized protein</fullName>
    </submittedName>
</protein>
<name>A0A7C8PAG8_ORBOL</name>
<organism evidence="1 2">
    <name type="scientific">Orbilia oligospora</name>
    <name type="common">Nematode-trapping fungus</name>
    <name type="synonym">Arthrobotrys oligospora</name>
    <dbReference type="NCBI Taxonomy" id="2813651"/>
    <lineage>
        <taxon>Eukaryota</taxon>
        <taxon>Fungi</taxon>
        <taxon>Dikarya</taxon>
        <taxon>Ascomycota</taxon>
        <taxon>Pezizomycotina</taxon>
        <taxon>Orbiliomycetes</taxon>
        <taxon>Orbiliales</taxon>
        <taxon>Orbiliaceae</taxon>
        <taxon>Orbilia</taxon>
    </lineage>
</organism>
<reference evidence="1 2" key="1">
    <citation type="submission" date="2019-06" db="EMBL/GenBank/DDBJ databases">
        <authorList>
            <person name="Palmer J.M."/>
        </authorList>
    </citation>
    <scope>NUCLEOTIDE SEQUENCE [LARGE SCALE GENOMIC DNA]</scope>
    <source>
        <strain evidence="1 2">TWF788</strain>
    </source>
</reference>
<gene>
    <name evidence="1" type="ORF">TWF788_000716</name>
</gene>
<dbReference type="EMBL" id="JAABOE010000105">
    <property type="protein sequence ID" value="KAF3165559.1"/>
    <property type="molecule type" value="Genomic_DNA"/>
</dbReference>
<dbReference type="Proteomes" id="UP000479691">
    <property type="component" value="Unassembled WGS sequence"/>
</dbReference>